<feature type="compositionally biased region" description="Acidic residues" evidence="2">
    <location>
        <begin position="43"/>
        <end position="65"/>
    </location>
</feature>
<feature type="non-terminal residue" evidence="4">
    <location>
        <position position="1"/>
    </location>
</feature>
<feature type="transmembrane region" description="Helical" evidence="3">
    <location>
        <begin position="319"/>
        <end position="336"/>
    </location>
</feature>
<keyword evidence="3" id="KW-0812">Transmembrane</keyword>
<feature type="transmembrane region" description="Helical" evidence="3">
    <location>
        <begin position="258"/>
        <end position="279"/>
    </location>
</feature>
<dbReference type="AlphaFoldDB" id="A0A7R8WF65"/>
<dbReference type="GO" id="GO:0005886">
    <property type="term" value="C:plasma membrane"/>
    <property type="evidence" value="ECO:0007669"/>
    <property type="project" value="TreeGrafter"/>
</dbReference>
<dbReference type="InterPro" id="IPR029485">
    <property type="entry name" value="CAT_C"/>
</dbReference>
<keyword evidence="1" id="KW-0813">Transport</keyword>
<sequence>TLMTYTLVSASLLLLRYDPPVSVIRSLSLQRRRMLVTETLTEEDLSLNEEEEGSDAGLDEDDEYEPGGKRGKSEFITEIFLKSPFRRRTLMTYTLVSASLLLLRYDPPVSVIRSLSLQRRRMLVTETLTEEDLSLNEEEEDSDAGLDEDDEYEPFPSAGHSCYIPMRLTNILLRRFTRRRLVMGFCFTIIISAVVFAFYFKFQSAHILAAEVGPIIFCVLLALIIISGNAGAAVCLWDMATFLQYPSRRSFPSSRPRLGAVFLLPVPSSASVNRMTLMLACLPQHTLPCPFHVPAVPFLPVVAMVCFIVLMVSQDNVTWIFWAVVQVIGFSIYFTYGVRHVPDREEDKGLVRARTHHLSTSTRLESHRFTSIH</sequence>
<gene>
    <name evidence="4" type="ORF">CTOB1V02_LOCUS8397</name>
</gene>
<evidence type="ECO:0000256" key="2">
    <source>
        <dbReference type="SAM" id="MobiDB-lite"/>
    </source>
</evidence>
<keyword evidence="3" id="KW-1133">Transmembrane helix</keyword>
<dbReference type="Pfam" id="PF13906">
    <property type="entry name" value="AA_permease_C"/>
    <property type="match status" value="1"/>
</dbReference>
<keyword evidence="3" id="KW-0472">Membrane</keyword>
<dbReference type="OrthoDB" id="6507024at2759"/>
<name>A0A7R8WF65_9CRUS</name>
<feature type="transmembrane region" description="Helical" evidence="3">
    <location>
        <begin position="291"/>
        <end position="312"/>
    </location>
</feature>
<feature type="transmembrane region" description="Helical" evidence="3">
    <location>
        <begin position="212"/>
        <end position="237"/>
    </location>
</feature>
<evidence type="ECO:0000256" key="1">
    <source>
        <dbReference type="ARBA" id="ARBA00022448"/>
    </source>
</evidence>
<protein>
    <submittedName>
        <fullName evidence="4">Uncharacterized protein</fullName>
    </submittedName>
</protein>
<feature type="region of interest" description="Disordered" evidence="2">
    <location>
        <begin position="43"/>
        <end position="70"/>
    </location>
</feature>
<accession>A0A7R8WF65</accession>
<evidence type="ECO:0000313" key="4">
    <source>
        <dbReference type="EMBL" id="CAD7230539.1"/>
    </source>
</evidence>
<dbReference type="PANTHER" id="PTHR43243:SF4">
    <property type="entry name" value="CATIONIC AMINO ACID TRANSPORTER 4"/>
    <property type="match status" value="1"/>
</dbReference>
<dbReference type="PANTHER" id="PTHR43243">
    <property type="entry name" value="INNER MEMBRANE TRANSPORTER YGJI-RELATED"/>
    <property type="match status" value="1"/>
</dbReference>
<evidence type="ECO:0000256" key="3">
    <source>
        <dbReference type="SAM" id="Phobius"/>
    </source>
</evidence>
<proteinExistence type="predicted"/>
<feature type="transmembrane region" description="Helical" evidence="3">
    <location>
        <begin position="181"/>
        <end position="200"/>
    </location>
</feature>
<dbReference type="EMBL" id="OB662768">
    <property type="protein sequence ID" value="CAD7230539.1"/>
    <property type="molecule type" value="Genomic_DNA"/>
</dbReference>
<dbReference type="GO" id="GO:0015171">
    <property type="term" value="F:amino acid transmembrane transporter activity"/>
    <property type="evidence" value="ECO:0007669"/>
    <property type="project" value="TreeGrafter"/>
</dbReference>
<organism evidence="4">
    <name type="scientific">Cyprideis torosa</name>
    <dbReference type="NCBI Taxonomy" id="163714"/>
    <lineage>
        <taxon>Eukaryota</taxon>
        <taxon>Metazoa</taxon>
        <taxon>Ecdysozoa</taxon>
        <taxon>Arthropoda</taxon>
        <taxon>Crustacea</taxon>
        <taxon>Oligostraca</taxon>
        <taxon>Ostracoda</taxon>
        <taxon>Podocopa</taxon>
        <taxon>Podocopida</taxon>
        <taxon>Cytherocopina</taxon>
        <taxon>Cytheroidea</taxon>
        <taxon>Cytherideidae</taxon>
        <taxon>Cyprideis</taxon>
    </lineage>
</organism>
<reference evidence="4" key="1">
    <citation type="submission" date="2020-11" db="EMBL/GenBank/DDBJ databases">
        <authorList>
            <person name="Tran Van P."/>
        </authorList>
    </citation>
    <scope>NUCLEOTIDE SEQUENCE</scope>
</reference>